<feature type="region of interest" description="Disordered" evidence="2">
    <location>
        <begin position="122"/>
        <end position="143"/>
    </location>
</feature>
<feature type="compositionally biased region" description="Low complexity" evidence="2">
    <location>
        <begin position="132"/>
        <end position="143"/>
    </location>
</feature>
<feature type="coiled-coil region" evidence="1">
    <location>
        <begin position="46"/>
        <end position="73"/>
    </location>
</feature>
<keyword evidence="1" id="KW-0175">Coiled coil</keyword>
<evidence type="ECO:0000313" key="4">
    <source>
        <dbReference type="EMBL" id="PAA92014.1"/>
    </source>
</evidence>
<protein>
    <submittedName>
        <fullName evidence="3">Uncharacterized protein</fullName>
    </submittedName>
</protein>
<gene>
    <name evidence="3" type="ORF">BOX15_Mlig014336g1</name>
    <name evidence="4" type="ORF">BOX15_Mlig014336g2</name>
</gene>
<dbReference type="EMBL" id="NIVC01000067">
    <property type="protein sequence ID" value="PAA92014.1"/>
    <property type="molecule type" value="Genomic_DNA"/>
</dbReference>
<name>A0A267EBT1_9PLAT</name>
<dbReference type="Proteomes" id="UP000215902">
    <property type="component" value="Unassembled WGS sequence"/>
</dbReference>
<comment type="caution">
    <text evidence="3">The sequence shown here is derived from an EMBL/GenBank/DDBJ whole genome shotgun (WGS) entry which is preliminary data.</text>
</comment>
<feature type="region of interest" description="Disordered" evidence="2">
    <location>
        <begin position="219"/>
        <end position="272"/>
    </location>
</feature>
<dbReference type="EMBL" id="NIVC01002394">
    <property type="protein sequence ID" value="PAA58269.1"/>
    <property type="molecule type" value="Genomic_DNA"/>
</dbReference>
<keyword evidence="5" id="KW-1185">Reference proteome</keyword>
<sequence length="317" mass="35979">MQVEWRKAVRERSYKLAHDQRRYQRLDGEQLKKRLYFEVINTDAVMGRLKRERTLMEEKLARYNTELAKIKSQQMLRHMDGAGAEEEPQSAGQRHGQSAPFEFVIQTPSEADEAEPVQPPVFVSRLPGSGGSATPASPRRSIASASGQMFELTESEDELVTDFLERQRASDEAASASASGAPRVLIGGLSLEQFMKKCRSRHLMDSAIERAETFVDDWRETSGANGGDIQRRSRRRHKTAGTGRRVPLEEPKEEQPNDEVGPGGQKAEELERLERDFRTLLQEAKKARYLRGRNPEILERDRELTTDEIFQSAKPIG</sequence>
<evidence type="ECO:0000313" key="3">
    <source>
        <dbReference type="EMBL" id="PAA58269.1"/>
    </source>
</evidence>
<accession>A0A267EBT1</accession>
<reference evidence="3 5" key="1">
    <citation type="submission" date="2017-06" db="EMBL/GenBank/DDBJ databases">
        <title>A platform for efficient transgenesis in Macrostomum lignano, a flatworm model organism for stem cell research.</title>
        <authorList>
            <person name="Berezikov E."/>
        </authorList>
    </citation>
    <scope>NUCLEOTIDE SEQUENCE [LARGE SCALE GENOMIC DNA]</scope>
    <source>
        <strain evidence="3">DV1</strain>
        <tissue evidence="3">Whole organism</tissue>
    </source>
</reference>
<evidence type="ECO:0000313" key="5">
    <source>
        <dbReference type="Proteomes" id="UP000215902"/>
    </source>
</evidence>
<evidence type="ECO:0000256" key="1">
    <source>
        <dbReference type="SAM" id="Coils"/>
    </source>
</evidence>
<evidence type="ECO:0000256" key="2">
    <source>
        <dbReference type="SAM" id="MobiDB-lite"/>
    </source>
</evidence>
<feature type="compositionally biased region" description="Basic and acidic residues" evidence="2">
    <location>
        <begin position="246"/>
        <end position="255"/>
    </location>
</feature>
<dbReference type="AlphaFoldDB" id="A0A267EBT1"/>
<organism evidence="3 5">
    <name type="scientific">Macrostomum lignano</name>
    <dbReference type="NCBI Taxonomy" id="282301"/>
    <lineage>
        <taxon>Eukaryota</taxon>
        <taxon>Metazoa</taxon>
        <taxon>Spiralia</taxon>
        <taxon>Lophotrochozoa</taxon>
        <taxon>Platyhelminthes</taxon>
        <taxon>Rhabditophora</taxon>
        <taxon>Macrostomorpha</taxon>
        <taxon>Macrostomida</taxon>
        <taxon>Macrostomidae</taxon>
        <taxon>Macrostomum</taxon>
    </lineage>
</organism>
<proteinExistence type="predicted"/>